<evidence type="ECO:0000256" key="3">
    <source>
        <dbReference type="ARBA" id="ARBA00004991"/>
    </source>
</evidence>
<organism evidence="11 12">
    <name type="scientific">Calicophoron daubneyi</name>
    <name type="common">Rumen fluke</name>
    <name type="synonym">Paramphistomum daubneyi</name>
    <dbReference type="NCBI Taxonomy" id="300641"/>
    <lineage>
        <taxon>Eukaryota</taxon>
        <taxon>Metazoa</taxon>
        <taxon>Spiralia</taxon>
        <taxon>Lophotrochozoa</taxon>
        <taxon>Platyhelminthes</taxon>
        <taxon>Trematoda</taxon>
        <taxon>Digenea</taxon>
        <taxon>Plagiorchiida</taxon>
        <taxon>Pronocephalata</taxon>
        <taxon>Paramphistomoidea</taxon>
        <taxon>Paramphistomidae</taxon>
        <taxon>Calicophoron</taxon>
    </lineage>
</organism>
<sequence length="455" mass="53339">MFDFIHLALWFVCISTRLSTVVYTAAVDKEVAERPLILDEETGQYFPISDYSLREDSQYLRPEPNPEDFPPEYLESLSKHCDDPIPSVTEFLQRAWISFKEFGLNWSRYPVRFKEFVRVLYAIRLSQVFHAFLVGLLLSVLRFAVQKIILHRITTLMGIPLGSAQRLIESSWKAFWFLTLWLCTFHALILKGRTDFQYPLRILKGKKFEVGYFDVPTPPDYYRIYTLQLGFYMHSLWSVVCIDAWRKDSAVLVIHHFMTILLLEFSLVLRLHRLGALVVFLHDLNDVFLEVAKCNVYLQVRNGRTYPIHIKLSNFFFTIFTISWMLMRLYWYPLKVLYATSWGAYINLVGRDCRSFLFFNTMLWALFLMHIYWFRFISIMAVRLLFHPLSGDIREEELDAKQTKDLGVQDKGVKAKITDTGAKSTRLVKKPNGITYKRSTGHSHTVTSVHLAVSK</sequence>
<dbReference type="PROSITE" id="PS50922">
    <property type="entry name" value="TLC"/>
    <property type="match status" value="1"/>
</dbReference>
<evidence type="ECO:0000256" key="4">
    <source>
        <dbReference type="ARBA" id="ARBA00022692"/>
    </source>
</evidence>
<dbReference type="Proteomes" id="UP001497525">
    <property type="component" value="Unassembled WGS sequence"/>
</dbReference>
<evidence type="ECO:0000313" key="12">
    <source>
        <dbReference type="Proteomes" id="UP001497525"/>
    </source>
</evidence>
<dbReference type="AlphaFoldDB" id="A0AAV2U147"/>
<feature type="transmembrane region" description="Helical" evidence="8">
    <location>
        <begin position="364"/>
        <end position="386"/>
    </location>
</feature>
<dbReference type="Pfam" id="PF03798">
    <property type="entry name" value="TRAM_LAG1_CLN8"/>
    <property type="match status" value="1"/>
</dbReference>
<evidence type="ECO:0000256" key="1">
    <source>
        <dbReference type="ARBA" id="ARBA00004141"/>
    </source>
</evidence>
<proteinExistence type="predicted"/>
<feature type="chain" id="PRO_5043808321" description="TLC domain-containing protein" evidence="9">
    <location>
        <begin position="21"/>
        <end position="455"/>
    </location>
</feature>
<keyword evidence="5 8" id="KW-1133">Transmembrane helix</keyword>
<feature type="transmembrane region" description="Helical" evidence="8">
    <location>
        <begin position="312"/>
        <end position="331"/>
    </location>
</feature>
<evidence type="ECO:0000259" key="10">
    <source>
        <dbReference type="PROSITE" id="PS50922"/>
    </source>
</evidence>
<comment type="pathway">
    <text evidence="3">Sphingolipid metabolism.</text>
</comment>
<comment type="caution">
    <text evidence="11">The sequence shown here is derived from an EMBL/GenBank/DDBJ whole genome shotgun (WGS) entry which is preliminary data.</text>
</comment>
<name>A0AAV2U147_CALDB</name>
<evidence type="ECO:0000313" key="11">
    <source>
        <dbReference type="EMBL" id="CAL5141075.1"/>
    </source>
</evidence>
<reference evidence="11" key="1">
    <citation type="submission" date="2024-06" db="EMBL/GenBank/DDBJ databases">
        <authorList>
            <person name="Liu X."/>
            <person name="Lenzi L."/>
            <person name="Haldenby T S."/>
            <person name="Uol C."/>
        </authorList>
    </citation>
    <scope>NUCLEOTIDE SEQUENCE</scope>
</reference>
<feature type="signal peptide" evidence="9">
    <location>
        <begin position="1"/>
        <end position="20"/>
    </location>
</feature>
<feature type="transmembrane region" description="Helical" evidence="8">
    <location>
        <begin position="249"/>
        <end position="268"/>
    </location>
</feature>
<keyword evidence="9" id="KW-0732">Signal</keyword>
<comment type="subcellular location">
    <subcellularLocation>
        <location evidence="1">Membrane</location>
        <topology evidence="1">Multi-pass membrane protein</topology>
    </subcellularLocation>
</comment>
<gene>
    <name evidence="11" type="ORF">CDAUBV1_LOCUS16353</name>
</gene>
<dbReference type="EMBL" id="CAXLJL010000822">
    <property type="protein sequence ID" value="CAL5141075.1"/>
    <property type="molecule type" value="Genomic_DNA"/>
</dbReference>
<dbReference type="GO" id="GO:0050291">
    <property type="term" value="F:sphingosine N-acyltransferase activity"/>
    <property type="evidence" value="ECO:0007669"/>
    <property type="project" value="InterPro"/>
</dbReference>
<dbReference type="SMART" id="SM00724">
    <property type="entry name" value="TLC"/>
    <property type="match status" value="1"/>
</dbReference>
<feature type="domain" description="TLC" evidence="10">
    <location>
        <begin position="172"/>
        <end position="386"/>
    </location>
</feature>
<feature type="transmembrane region" description="Helical" evidence="8">
    <location>
        <begin position="222"/>
        <end position="242"/>
    </location>
</feature>
<accession>A0AAV2U147</accession>
<dbReference type="InterPro" id="IPR006634">
    <property type="entry name" value="TLC-dom"/>
</dbReference>
<evidence type="ECO:0000256" key="9">
    <source>
        <dbReference type="SAM" id="SignalP"/>
    </source>
</evidence>
<evidence type="ECO:0000256" key="2">
    <source>
        <dbReference type="ARBA" id="ARBA00004760"/>
    </source>
</evidence>
<keyword evidence="4 7" id="KW-0812">Transmembrane</keyword>
<evidence type="ECO:0000256" key="5">
    <source>
        <dbReference type="ARBA" id="ARBA00022989"/>
    </source>
</evidence>
<evidence type="ECO:0000256" key="8">
    <source>
        <dbReference type="SAM" id="Phobius"/>
    </source>
</evidence>
<dbReference type="InterPro" id="IPR016439">
    <property type="entry name" value="Lag1/Lac1-like"/>
</dbReference>
<protein>
    <recommendedName>
        <fullName evidence="10">TLC domain-containing protein</fullName>
    </recommendedName>
</protein>
<dbReference type="GO" id="GO:0016020">
    <property type="term" value="C:membrane"/>
    <property type="evidence" value="ECO:0007669"/>
    <property type="project" value="UniProtKB-SubCell"/>
</dbReference>
<comment type="pathway">
    <text evidence="2">Lipid metabolism; sphingolipid metabolism.</text>
</comment>
<dbReference type="GO" id="GO:0046513">
    <property type="term" value="P:ceramide biosynthetic process"/>
    <property type="evidence" value="ECO:0007669"/>
    <property type="project" value="InterPro"/>
</dbReference>
<feature type="transmembrane region" description="Helical" evidence="8">
    <location>
        <begin position="128"/>
        <end position="150"/>
    </location>
</feature>
<dbReference type="PANTHER" id="PTHR12560">
    <property type="entry name" value="LONGEVITY ASSURANCE FACTOR 1 LAG1"/>
    <property type="match status" value="1"/>
</dbReference>
<evidence type="ECO:0000256" key="6">
    <source>
        <dbReference type="ARBA" id="ARBA00023136"/>
    </source>
</evidence>
<keyword evidence="6 7" id="KW-0472">Membrane</keyword>
<evidence type="ECO:0000256" key="7">
    <source>
        <dbReference type="PROSITE-ProRule" id="PRU00205"/>
    </source>
</evidence>
<dbReference type="PANTHER" id="PTHR12560:SF58">
    <property type="entry name" value="CERAMIDE SYNTHASE 1"/>
    <property type="match status" value="1"/>
</dbReference>
<feature type="transmembrane region" description="Helical" evidence="8">
    <location>
        <begin position="171"/>
        <end position="190"/>
    </location>
</feature>